<evidence type="ECO:0008006" key="4">
    <source>
        <dbReference type="Google" id="ProtNLM"/>
    </source>
</evidence>
<sequence>MALADIDLSTEIKEILTLPKDIKQDGTIIRDVVKDSVMLSLCGCVMSEELVHRLKQLKYSECPICLHHSIDYKFHSVAELRKLSDLLKRLENNQETITPHTSTESNPCVDLQEKEKKQRKKTQAASTAPAATEAMSYNISSGFSDAHSMNRPKTNQNLLSLFYKVANNIQTDTGETEVLLSDGDDDFGSTSENQQTIFKNESVIVGPNEIKLEKGSSTSTTEFTANQIPNSRNYYPSLASTESSKEANKEKLFVRNFPRLKKQFQFHTSSTKFLHFSKTRNFINNAISSNCRYFALLTPTLFKVYETNGVYKPKLLFCGNKFGETGTDMNNLKKDFSQLYQYYDASELFSRFAHWEFLYCKITDKFLVITGTTGILMIYSMKDLGKPVYVYFSSFPIRCVSISQDSKIVAYGITGKDRINNSEQTLIVLHKLGLSTDPQSLHEIVKVDPITITFPYKDPINKISFSKDSRYLTCSTAIESRFLIISIKDPFSPKLIMKSIKSIDTSLESEGITDLQLFPNNRYMIVTSVGFNSPSIIIDNNISTINGLQTVARPKLILKLNELGSNLHQCAISPRDDSIAVIDKNGVVYLITMNKINSTDFDNINSKKLFAIDQVSNSFSIKESASLAWDENGYRLYIVDRKGILYVNDFIAGETNSESLVKSRIIT</sequence>
<name>A0A9P8QGR8_WICPI</name>
<comment type="caution">
    <text evidence="2">The sequence shown here is derived from an EMBL/GenBank/DDBJ whole genome shotgun (WGS) entry which is preliminary data.</text>
</comment>
<dbReference type="EMBL" id="JAEUBG010000257">
    <property type="protein sequence ID" value="KAH3688615.1"/>
    <property type="molecule type" value="Genomic_DNA"/>
</dbReference>
<reference evidence="2" key="2">
    <citation type="submission" date="2021-01" db="EMBL/GenBank/DDBJ databases">
        <authorList>
            <person name="Schikora-Tamarit M.A."/>
        </authorList>
    </citation>
    <scope>NUCLEOTIDE SEQUENCE</scope>
    <source>
        <strain evidence="2">CBS2887</strain>
    </source>
</reference>
<reference evidence="2" key="1">
    <citation type="journal article" date="2021" name="Open Biol.">
        <title>Shared evolutionary footprints suggest mitochondrial oxidative damage underlies multiple complex I losses in fungi.</title>
        <authorList>
            <person name="Schikora-Tamarit M.A."/>
            <person name="Marcet-Houben M."/>
            <person name="Nosek J."/>
            <person name="Gabaldon T."/>
        </authorList>
    </citation>
    <scope>NUCLEOTIDE SEQUENCE</scope>
    <source>
        <strain evidence="2">CBS2887</strain>
    </source>
</reference>
<protein>
    <recommendedName>
        <fullName evidence="4">SPS-sensor component PTR3</fullName>
    </recommendedName>
</protein>
<feature type="region of interest" description="Disordered" evidence="1">
    <location>
        <begin position="94"/>
        <end position="131"/>
    </location>
</feature>
<evidence type="ECO:0000256" key="1">
    <source>
        <dbReference type="SAM" id="MobiDB-lite"/>
    </source>
</evidence>
<dbReference type="SUPFAM" id="SSF50978">
    <property type="entry name" value="WD40 repeat-like"/>
    <property type="match status" value="1"/>
</dbReference>
<evidence type="ECO:0000313" key="3">
    <source>
        <dbReference type="Proteomes" id="UP000774326"/>
    </source>
</evidence>
<accession>A0A9P8QGR8</accession>
<dbReference type="Proteomes" id="UP000774326">
    <property type="component" value="Unassembled WGS sequence"/>
</dbReference>
<dbReference type="InterPro" id="IPR015943">
    <property type="entry name" value="WD40/YVTN_repeat-like_dom_sf"/>
</dbReference>
<keyword evidence="3" id="KW-1185">Reference proteome</keyword>
<evidence type="ECO:0000313" key="2">
    <source>
        <dbReference type="EMBL" id="KAH3688615.1"/>
    </source>
</evidence>
<gene>
    <name evidence="2" type="ORF">WICPIJ_000403</name>
</gene>
<organism evidence="2 3">
    <name type="scientific">Wickerhamomyces pijperi</name>
    <name type="common">Yeast</name>
    <name type="synonym">Pichia pijperi</name>
    <dbReference type="NCBI Taxonomy" id="599730"/>
    <lineage>
        <taxon>Eukaryota</taxon>
        <taxon>Fungi</taxon>
        <taxon>Dikarya</taxon>
        <taxon>Ascomycota</taxon>
        <taxon>Saccharomycotina</taxon>
        <taxon>Saccharomycetes</taxon>
        <taxon>Phaffomycetales</taxon>
        <taxon>Wickerhamomycetaceae</taxon>
        <taxon>Wickerhamomyces</taxon>
    </lineage>
</organism>
<proteinExistence type="predicted"/>
<dbReference type="InterPro" id="IPR036322">
    <property type="entry name" value="WD40_repeat_dom_sf"/>
</dbReference>
<dbReference type="AlphaFoldDB" id="A0A9P8QGR8"/>
<dbReference type="OrthoDB" id="5324744at2759"/>
<dbReference type="Gene3D" id="2.130.10.10">
    <property type="entry name" value="YVTN repeat-like/Quinoprotein amine dehydrogenase"/>
    <property type="match status" value="1"/>
</dbReference>
<feature type="compositionally biased region" description="Polar residues" evidence="1">
    <location>
        <begin position="94"/>
        <end position="106"/>
    </location>
</feature>